<feature type="region of interest" description="Disordered" evidence="1">
    <location>
        <begin position="142"/>
        <end position="183"/>
    </location>
</feature>
<gene>
    <name evidence="2" type="ORF">UFOPK2350_01776</name>
</gene>
<protein>
    <submittedName>
        <fullName evidence="2">Unannotated protein</fullName>
    </submittedName>
</protein>
<name>A0A6J6P690_9ZZZZ</name>
<proteinExistence type="predicted"/>
<reference evidence="2" key="1">
    <citation type="submission" date="2020-05" db="EMBL/GenBank/DDBJ databases">
        <authorList>
            <person name="Chiriac C."/>
            <person name="Salcher M."/>
            <person name="Ghai R."/>
            <person name="Kavagutti S V."/>
        </authorList>
    </citation>
    <scope>NUCLEOTIDE SEQUENCE</scope>
</reference>
<organism evidence="2">
    <name type="scientific">freshwater metagenome</name>
    <dbReference type="NCBI Taxonomy" id="449393"/>
    <lineage>
        <taxon>unclassified sequences</taxon>
        <taxon>metagenomes</taxon>
        <taxon>ecological metagenomes</taxon>
    </lineage>
</organism>
<accession>A0A6J6P690</accession>
<feature type="compositionally biased region" description="Polar residues" evidence="1">
    <location>
        <begin position="16"/>
        <end position="25"/>
    </location>
</feature>
<dbReference type="AlphaFoldDB" id="A0A6J6P690"/>
<sequence>MPIPRTSVASIDEWPTTASSTAGTVSFVSPPAKSIGLLRLHRGGSNPSRVDLRSSGRSTSSRFVVAVASAASTPHPPTVVTTATRGPAGTGRVANAAAISNASATELARAAPICRHIPSNTRSSVASEPVWLAAAFAPDPDAPPFRMTTGIRRQTASRRSAKSRPSATPSRYTRPTVVSVSSA</sequence>
<evidence type="ECO:0000313" key="2">
    <source>
        <dbReference type="EMBL" id="CAB4694970.1"/>
    </source>
</evidence>
<evidence type="ECO:0000256" key="1">
    <source>
        <dbReference type="SAM" id="MobiDB-lite"/>
    </source>
</evidence>
<feature type="region of interest" description="Disordered" evidence="1">
    <location>
        <begin position="1"/>
        <end position="25"/>
    </location>
</feature>
<dbReference type="EMBL" id="CAEZXE010000219">
    <property type="protein sequence ID" value="CAB4694970.1"/>
    <property type="molecule type" value="Genomic_DNA"/>
</dbReference>